<evidence type="ECO:0000256" key="1">
    <source>
        <dbReference type="SAM" id="MobiDB-lite"/>
    </source>
</evidence>
<evidence type="ECO:0000313" key="2">
    <source>
        <dbReference type="EMBL" id="KAK8066964.1"/>
    </source>
</evidence>
<feature type="region of interest" description="Disordered" evidence="1">
    <location>
        <begin position="1"/>
        <end position="48"/>
    </location>
</feature>
<accession>A0ABR1VA93</accession>
<dbReference type="EMBL" id="JAQQWN010000009">
    <property type="protein sequence ID" value="KAK8066964.1"/>
    <property type="molecule type" value="Genomic_DNA"/>
</dbReference>
<protein>
    <submittedName>
        <fullName evidence="2">Uncharacterized protein</fullName>
    </submittedName>
</protein>
<comment type="caution">
    <text evidence="2">The sequence shown here is derived from an EMBL/GenBank/DDBJ whole genome shotgun (WGS) entry which is preliminary data.</text>
</comment>
<evidence type="ECO:0000313" key="3">
    <source>
        <dbReference type="Proteomes" id="UP001433268"/>
    </source>
</evidence>
<feature type="non-terminal residue" evidence="2">
    <location>
        <position position="1"/>
    </location>
</feature>
<keyword evidence="3" id="KW-1185">Reference proteome</keyword>
<gene>
    <name evidence="2" type="ORF">PG997_013711</name>
</gene>
<dbReference type="GeneID" id="92051085"/>
<sequence>YIAPAPANPVRTNGSLKRGSDPPRNAACNPPFQWKNRQTSNPDRGVRGYTTKRAGRAAYAANNGG</sequence>
<dbReference type="Proteomes" id="UP001433268">
    <property type="component" value="Unassembled WGS sequence"/>
</dbReference>
<organism evidence="2 3">
    <name type="scientific">Apiospora hydei</name>
    <dbReference type="NCBI Taxonomy" id="1337664"/>
    <lineage>
        <taxon>Eukaryota</taxon>
        <taxon>Fungi</taxon>
        <taxon>Dikarya</taxon>
        <taxon>Ascomycota</taxon>
        <taxon>Pezizomycotina</taxon>
        <taxon>Sordariomycetes</taxon>
        <taxon>Xylariomycetidae</taxon>
        <taxon>Amphisphaeriales</taxon>
        <taxon>Apiosporaceae</taxon>
        <taxon>Apiospora</taxon>
    </lineage>
</organism>
<proteinExistence type="predicted"/>
<reference evidence="2 3" key="1">
    <citation type="submission" date="2023-01" db="EMBL/GenBank/DDBJ databases">
        <title>Analysis of 21 Apiospora genomes using comparative genomics revels a genus with tremendous synthesis potential of carbohydrate active enzymes and secondary metabolites.</title>
        <authorList>
            <person name="Sorensen T."/>
        </authorList>
    </citation>
    <scope>NUCLEOTIDE SEQUENCE [LARGE SCALE GENOMIC DNA]</scope>
    <source>
        <strain evidence="2 3">CBS 114990</strain>
    </source>
</reference>
<name>A0ABR1VA93_9PEZI</name>
<dbReference type="RefSeq" id="XP_066663717.1">
    <property type="nucleotide sequence ID" value="XM_066818025.1"/>
</dbReference>